<accession>A0A857JEH1</accession>
<sequence length="57" mass="6703">MYNMHILKQVLLVKFQPDIHFSTSHSISLAAFLIPSLLSYMRQPEQRAGYSLWLHDE</sequence>
<organism evidence="1 2">
    <name type="scientific">Paraglaciecola mesophila</name>
    <dbReference type="NCBI Taxonomy" id="197222"/>
    <lineage>
        <taxon>Bacteria</taxon>
        <taxon>Pseudomonadati</taxon>
        <taxon>Pseudomonadota</taxon>
        <taxon>Gammaproteobacteria</taxon>
        <taxon>Alteromonadales</taxon>
        <taxon>Alteromonadaceae</taxon>
        <taxon>Paraglaciecola</taxon>
    </lineage>
</organism>
<name>A0A857JEH1_9ALTE</name>
<protein>
    <submittedName>
        <fullName evidence="1">Uncharacterized protein</fullName>
    </submittedName>
</protein>
<gene>
    <name evidence="1" type="ORF">FX988_00627</name>
</gene>
<dbReference type="Proteomes" id="UP000464524">
    <property type="component" value="Chromosome"/>
</dbReference>
<dbReference type="EMBL" id="CP047656">
    <property type="protein sequence ID" value="QHJ10415.1"/>
    <property type="molecule type" value="Genomic_DNA"/>
</dbReference>
<dbReference type="AlphaFoldDB" id="A0A857JEH1"/>
<evidence type="ECO:0000313" key="1">
    <source>
        <dbReference type="EMBL" id="QHJ10415.1"/>
    </source>
</evidence>
<proteinExistence type="predicted"/>
<keyword evidence="2" id="KW-1185">Reference proteome</keyword>
<dbReference type="KEGG" id="pmes:FX988_00627"/>
<reference evidence="1 2" key="1">
    <citation type="submission" date="2019-12" db="EMBL/GenBank/DDBJ databases">
        <title>Genome sequencing and assembly of endphytes of Porphyra tenera.</title>
        <authorList>
            <person name="Park J.M."/>
            <person name="Shin R."/>
            <person name="Jo S.H."/>
        </authorList>
    </citation>
    <scope>NUCLEOTIDE SEQUENCE [LARGE SCALE GENOMIC DNA]</scope>
    <source>
        <strain evidence="1 2">GPM4</strain>
    </source>
</reference>
<evidence type="ECO:0000313" key="2">
    <source>
        <dbReference type="Proteomes" id="UP000464524"/>
    </source>
</evidence>